<dbReference type="SUPFAM" id="SSF51182">
    <property type="entry name" value="RmlC-like cupins"/>
    <property type="match status" value="1"/>
</dbReference>
<dbReference type="PANTHER" id="PTHR41517">
    <property type="entry name" value="1,2-DIOXYGENASE PROTEIN-RELATED"/>
    <property type="match status" value="1"/>
</dbReference>
<dbReference type="EC" id="1.13.11.4" evidence="4"/>
<dbReference type="EMBL" id="JBIYDN010000013">
    <property type="protein sequence ID" value="MFK4444245.1"/>
    <property type="molecule type" value="Genomic_DNA"/>
</dbReference>
<dbReference type="CDD" id="cd02216">
    <property type="entry name" value="cupin_GDO-like_N"/>
    <property type="match status" value="1"/>
</dbReference>
<evidence type="ECO:0000259" key="3">
    <source>
        <dbReference type="Pfam" id="PF07883"/>
    </source>
</evidence>
<evidence type="ECO:0000256" key="1">
    <source>
        <dbReference type="ARBA" id="ARBA00022964"/>
    </source>
</evidence>
<feature type="domain" description="Cupin type-2" evidence="3">
    <location>
        <begin position="98"/>
        <end position="165"/>
    </location>
</feature>
<dbReference type="Gene3D" id="2.60.120.10">
    <property type="entry name" value="Jelly Rolls"/>
    <property type="match status" value="1"/>
</dbReference>
<dbReference type="CDD" id="cd06992">
    <property type="entry name" value="cupin_GDO-like_C"/>
    <property type="match status" value="1"/>
</dbReference>
<protein>
    <submittedName>
        <fullName evidence="4">Gentisate 1,2-dioxygenase</fullName>
        <ecNumber evidence="4">1.13.11.4</ecNumber>
    </submittedName>
</protein>
<proteinExistence type="predicted"/>
<dbReference type="InterPro" id="IPR047183">
    <property type="entry name" value="GDO-like"/>
</dbReference>
<sequence>MSELPASQMTDAEERRVLAADLVKLNCRVHQADDPPLFTREPKSSMLPLHWRWRDLAPMLNRAGTSLKLEAGGNRRTLRLTNPGLAYGTTPTFWASIQYILPGEVATAHRHTATALRFIMQGRGAYTTVDGEQYPMNEGDLVITPSWTWHDHVHRGDKPMIWLDVLDISLVRAMHATFFEASMADLQPVSEFPTRSWQQFGSGIMRPVNAPIHNGVNPLLVYPAQRSEEALSAAAKLPANPHNDTAFEYQNPLTGGPALPNIGTRLQRLRAGGRCLPQRHTGSVLNYVISGSGSTIVEGQRFDWHAGDFIAIPPWSWYEHANGSQEEIATMFQVNDLPVMKALGLHREEFLPE</sequence>
<dbReference type="InterPro" id="IPR013096">
    <property type="entry name" value="Cupin_2"/>
</dbReference>
<keyword evidence="2 4" id="KW-0560">Oxidoreductase</keyword>
<gene>
    <name evidence="4" type="ORF">ABH943_004267</name>
</gene>
<evidence type="ECO:0000256" key="2">
    <source>
        <dbReference type="ARBA" id="ARBA00023002"/>
    </source>
</evidence>
<evidence type="ECO:0000313" key="5">
    <source>
        <dbReference type="Proteomes" id="UP001620514"/>
    </source>
</evidence>
<keyword evidence="1" id="KW-0223">Dioxygenase</keyword>
<dbReference type="RefSeq" id="WP_404609295.1">
    <property type="nucleotide sequence ID" value="NZ_JBIYDN010000013.1"/>
</dbReference>
<organism evidence="4 5">
    <name type="scientific">Caballeronia udeis</name>
    <dbReference type="NCBI Taxonomy" id="1232866"/>
    <lineage>
        <taxon>Bacteria</taxon>
        <taxon>Pseudomonadati</taxon>
        <taxon>Pseudomonadota</taxon>
        <taxon>Betaproteobacteria</taxon>
        <taxon>Burkholderiales</taxon>
        <taxon>Burkholderiaceae</taxon>
        <taxon>Caballeronia</taxon>
    </lineage>
</organism>
<dbReference type="Proteomes" id="UP001620514">
    <property type="component" value="Unassembled WGS sequence"/>
</dbReference>
<dbReference type="PANTHER" id="PTHR41517:SF1">
    <property type="entry name" value="CUPIN"/>
    <property type="match status" value="1"/>
</dbReference>
<dbReference type="GO" id="GO:0047922">
    <property type="term" value="F:gentisate 1,2-dioxygenase activity"/>
    <property type="evidence" value="ECO:0007669"/>
    <property type="project" value="UniProtKB-EC"/>
</dbReference>
<reference evidence="4 5" key="1">
    <citation type="submission" date="2024-11" db="EMBL/GenBank/DDBJ databases">
        <title>Using genomics to understand microbial adaptation to soil warming.</title>
        <authorList>
            <person name="Deangelis K.M. PhD."/>
        </authorList>
    </citation>
    <scope>NUCLEOTIDE SEQUENCE [LARGE SCALE GENOMIC DNA]</scope>
    <source>
        <strain evidence="4 5">GAS97</strain>
    </source>
</reference>
<dbReference type="Pfam" id="PF07883">
    <property type="entry name" value="Cupin_2"/>
    <property type="match status" value="2"/>
</dbReference>
<comment type="caution">
    <text evidence="4">The sequence shown here is derived from an EMBL/GenBank/DDBJ whole genome shotgun (WGS) entry which is preliminary data.</text>
</comment>
<evidence type="ECO:0000313" key="4">
    <source>
        <dbReference type="EMBL" id="MFK4444245.1"/>
    </source>
</evidence>
<accession>A0ABW8MKQ1</accession>
<feature type="domain" description="Cupin type-2" evidence="3">
    <location>
        <begin position="266"/>
        <end position="328"/>
    </location>
</feature>
<name>A0ABW8MKQ1_9BURK</name>
<keyword evidence="5" id="KW-1185">Reference proteome</keyword>
<dbReference type="InterPro" id="IPR011051">
    <property type="entry name" value="RmlC_Cupin_sf"/>
</dbReference>
<dbReference type="InterPro" id="IPR014710">
    <property type="entry name" value="RmlC-like_jellyroll"/>
</dbReference>